<feature type="repeat" description="ARM" evidence="2">
    <location>
        <begin position="643"/>
        <end position="687"/>
    </location>
</feature>
<dbReference type="SUPFAM" id="SSF48371">
    <property type="entry name" value="ARM repeat"/>
    <property type="match status" value="1"/>
</dbReference>
<feature type="coiled-coil region" evidence="3">
    <location>
        <begin position="216"/>
        <end position="292"/>
    </location>
</feature>
<dbReference type="InterPro" id="IPR000225">
    <property type="entry name" value="Armadillo"/>
</dbReference>
<evidence type="ECO:0000256" key="3">
    <source>
        <dbReference type="SAM" id="Coils"/>
    </source>
</evidence>
<dbReference type="InParanoid" id="D7FNZ2"/>
<dbReference type="GO" id="GO:0004672">
    <property type="term" value="F:protein kinase activity"/>
    <property type="evidence" value="ECO:0007669"/>
    <property type="project" value="InterPro"/>
</dbReference>
<dbReference type="EMBL" id="FN649729">
    <property type="protein sequence ID" value="CBJ30261.1"/>
    <property type="molecule type" value="Genomic_DNA"/>
</dbReference>
<gene>
    <name evidence="6" type="ORF">Esi_0183_0053</name>
</gene>
<dbReference type="PROSITE" id="PS00109">
    <property type="entry name" value="PROTEIN_KINASE_TYR"/>
    <property type="match status" value="1"/>
</dbReference>
<evidence type="ECO:0000256" key="4">
    <source>
        <dbReference type="SAM" id="MobiDB-lite"/>
    </source>
</evidence>
<dbReference type="OMA" id="IHRWEEE"/>
<dbReference type="InterPro" id="IPR008266">
    <property type="entry name" value="Tyr_kinase_AS"/>
</dbReference>
<evidence type="ECO:0000313" key="7">
    <source>
        <dbReference type="Proteomes" id="UP000002630"/>
    </source>
</evidence>
<sequence>MSLLASLRHPNLLLFLGVTYDPHTHNPRSIITELMPSSVYDLLETRGVRLEQHEVLDLASDIASGLVYIHGQSPAIVHRDLSSRNVLYDGRTAKLADLGQAKAMGVASAVGGSRQTAMPGAMIDVFSFGVLLAQLITGEYPRLDTRKEQVAEAGDRFSLLKPLLDRCLSLHAEDRPAAAEALRALEALRADPCAYHPAGHGAGILADRWFQEGEKLRYLQDATERLQEDLLRAQRAVKSAETLQGLAEGNNTLANRAAQEAKEARVTAGQRAEQAEAQLAGQVAATREAEARVQQAISRWEGEKVDRLRFRKEYITKCSEAQERERTVRDLRARLKEATDRLSKYDGLPESQQIRQRMLDLEGDRQRANDETSEREKELEERQRDIDALNDKLKAVQDARDAALKQSEVLETTVDSVLRDRGDAVKRAEKAGKALTKARKQADEDGMQIETLKNEVLGVRKEMKRVKKDAPWVFKGGGKSQGSSSNNTNAADRIRESSNSTSGDTGEIHEQGDGGILGARRRPASAVSSGSGSSDDEEGRSENGAETMVGKAAETGPRGVAELLRRHPKRHELQRRGLRALRDLAYKGDEERAAVAAAGGVAAAVHAMNRFPADSRVQVGGVKTLAHLAFGNDVNRIEVGSSGGTAAILRTMAANPADPELQGEACTAFTNLSHNCDRNRKLVVEGGGLILILNAMQTFPGHPKLQRQACWALLTLAANDEISRVIASEGGVGAIIAAMINNADDTSVQHFGCWALANVGWGQADVQRFAREEGAIEVIQTAVQRFPEHQALVAKARLASSIILEGVGLAPV</sequence>
<proteinExistence type="predicted"/>
<dbReference type="AlphaFoldDB" id="D7FNZ2"/>
<dbReference type="InterPro" id="IPR000719">
    <property type="entry name" value="Prot_kinase_dom"/>
</dbReference>
<dbReference type="STRING" id="2880.D7FNZ2"/>
<dbReference type="Pfam" id="PF00069">
    <property type="entry name" value="Pkinase"/>
    <property type="match status" value="1"/>
</dbReference>
<evidence type="ECO:0000256" key="1">
    <source>
        <dbReference type="ARBA" id="ARBA00022737"/>
    </source>
</evidence>
<dbReference type="Proteomes" id="UP000002630">
    <property type="component" value="Linkage Group LG04"/>
</dbReference>
<feature type="region of interest" description="Disordered" evidence="4">
    <location>
        <begin position="470"/>
        <end position="560"/>
    </location>
</feature>
<protein>
    <recommendedName>
        <fullName evidence="5">Protein kinase domain-containing protein</fullName>
    </recommendedName>
</protein>
<dbReference type="PANTHER" id="PTHR22895:SF0">
    <property type="entry name" value="ARMADILLO REPEAT-CONTAINING PROTEIN 6"/>
    <property type="match status" value="1"/>
</dbReference>
<dbReference type="eggNOG" id="KOG0192">
    <property type="taxonomic scope" value="Eukaryota"/>
</dbReference>
<dbReference type="OrthoDB" id="73037at2759"/>
<feature type="domain" description="Protein kinase" evidence="5">
    <location>
        <begin position="1"/>
        <end position="188"/>
    </location>
</feature>
<dbReference type="GO" id="GO:0005524">
    <property type="term" value="F:ATP binding"/>
    <property type="evidence" value="ECO:0007669"/>
    <property type="project" value="InterPro"/>
</dbReference>
<dbReference type="SMART" id="SM00185">
    <property type="entry name" value="ARM"/>
    <property type="match status" value="4"/>
</dbReference>
<dbReference type="Gene3D" id="1.25.10.10">
    <property type="entry name" value="Leucine-rich Repeat Variant"/>
    <property type="match status" value="1"/>
</dbReference>
<dbReference type="Gene3D" id="1.10.510.10">
    <property type="entry name" value="Transferase(Phosphotransferase) domain 1"/>
    <property type="match status" value="1"/>
</dbReference>
<dbReference type="InterPro" id="IPR011989">
    <property type="entry name" value="ARM-like"/>
</dbReference>
<dbReference type="PANTHER" id="PTHR22895">
    <property type="entry name" value="ARMADILLO REPEAT-CONTAINING PROTEIN 6"/>
    <property type="match status" value="1"/>
</dbReference>
<keyword evidence="1" id="KW-0677">Repeat</keyword>
<reference evidence="6 7" key="1">
    <citation type="journal article" date="2010" name="Nature">
        <title>The Ectocarpus genome and the independent evolution of multicellularity in brown algae.</title>
        <authorList>
            <person name="Cock J.M."/>
            <person name="Sterck L."/>
            <person name="Rouze P."/>
            <person name="Scornet D."/>
            <person name="Allen A.E."/>
            <person name="Amoutzias G."/>
            <person name="Anthouard V."/>
            <person name="Artiguenave F."/>
            <person name="Aury J.M."/>
            <person name="Badger J.H."/>
            <person name="Beszteri B."/>
            <person name="Billiau K."/>
            <person name="Bonnet E."/>
            <person name="Bothwell J.H."/>
            <person name="Bowler C."/>
            <person name="Boyen C."/>
            <person name="Brownlee C."/>
            <person name="Carrano C.J."/>
            <person name="Charrier B."/>
            <person name="Cho G.Y."/>
            <person name="Coelho S.M."/>
            <person name="Collen J."/>
            <person name="Corre E."/>
            <person name="Da Silva C."/>
            <person name="Delage L."/>
            <person name="Delaroque N."/>
            <person name="Dittami S.M."/>
            <person name="Doulbeau S."/>
            <person name="Elias M."/>
            <person name="Farnham G."/>
            <person name="Gachon C.M."/>
            <person name="Gschloessl B."/>
            <person name="Heesch S."/>
            <person name="Jabbari K."/>
            <person name="Jubin C."/>
            <person name="Kawai H."/>
            <person name="Kimura K."/>
            <person name="Kloareg B."/>
            <person name="Kupper F.C."/>
            <person name="Lang D."/>
            <person name="Le Bail A."/>
            <person name="Leblanc C."/>
            <person name="Lerouge P."/>
            <person name="Lohr M."/>
            <person name="Lopez P.J."/>
            <person name="Martens C."/>
            <person name="Maumus F."/>
            <person name="Michel G."/>
            <person name="Miranda-Saavedra D."/>
            <person name="Morales J."/>
            <person name="Moreau H."/>
            <person name="Motomura T."/>
            <person name="Nagasato C."/>
            <person name="Napoli C.A."/>
            <person name="Nelson D.R."/>
            <person name="Nyvall-Collen P."/>
            <person name="Peters A.F."/>
            <person name="Pommier C."/>
            <person name="Potin P."/>
            <person name="Poulain J."/>
            <person name="Quesneville H."/>
            <person name="Read B."/>
            <person name="Rensing S.A."/>
            <person name="Ritter A."/>
            <person name="Rousvoal S."/>
            <person name="Samanta M."/>
            <person name="Samson G."/>
            <person name="Schroeder D.C."/>
            <person name="Segurens B."/>
            <person name="Strittmatter M."/>
            <person name="Tonon T."/>
            <person name="Tregear J.W."/>
            <person name="Valentin K."/>
            <person name="von Dassow P."/>
            <person name="Yamagishi T."/>
            <person name="Van de Peer Y."/>
            <person name="Wincker P."/>
        </authorList>
    </citation>
    <scope>NUCLEOTIDE SEQUENCE [LARGE SCALE GENOMIC DNA]</scope>
    <source>
        <strain evidence="7">Ec32 / CCAP1310/4</strain>
    </source>
</reference>
<evidence type="ECO:0000259" key="5">
    <source>
        <dbReference type="PROSITE" id="PS50011"/>
    </source>
</evidence>
<dbReference type="SUPFAM" id="SSF56112">
    <property type="entry name" value="Protein kinase-like (PK-like)"/>
    <property type="match status" value="1"/>
</dbReference>
<accession>D7FNZ2</accession>
<dbReference type="InterPro" id="IPR016024">
    <property type="entry name" value="ARM-type_fold"/>
</dbReference>
<organism evidence="6 7">
    <name type="scientific">Ectocarpus siliculosus</name>
    <name type="common">Brown alga</name>
    <name type="synonym">Conferva siliculosa</name>
    <dbReference type="NCBI Taxonomy" id="2880"/>
    <lineage>
        <taxon>Eukaryota</taxon>
        <taxon>Sar</taxon>
        <taxon>Stramenopiles</taxon>
        <taxon>Ochrophyta</taxon>
        <taxon>PX clade</taxon>
        <taxon>Phaeophyceae</taxon>
        <taxon>Ectocarpales</taxon>
        <taxon>Ectocarpaceae</taxon>
        <taxon>Ectocarpus</taxon>
    </lineage>
</organism>
<dbReference type="PROSITE" id="PS50176">
    <property type="entry name" value="ARM_REPEAT"/>
    <property type="match status" value="2"/>
</dbReference>
<dbReference type="PROSITE" id="PS50011">
    <property type="entry name" value="PROTEIN_KINASE_DOM"/>
    <property type="match status" value="1"/>
</dbReference>
<feature type="region of interest" description="Disordered" evidence="4">
    <location>
        <begin position="362"/>
        <end position="383"/>
    </location>
</feature>
<dbReference type="EMBL" id="FN648312">
    <property type="protein sequence ID" value="CBJ30261.1"/>
    <property type="molecule type" value="Genomic_DNA"/>
</dbReference>
<evidence type="ECO:0000256" key="2">
    <source>
        <dbReference type="PROSITE-ProRule" id="PRU00259"/>
    </source>
</evidence>
<feature type="repeat" description="ARM" evidence="2">
    <location>
        <begin position="687"/>
        <end position="731"/>
    </location>
</feature>
<name>D7FNZ2_ECTSI</name>
<keyword evidence="7" id="KW-1185">Reference proteome</keyword>
<keyword evidence="3" id="KW-0175">Coiled coil</keyword>
<evidence type="ECO:0000313" key="6">
    <source>
        <dbReference type="EMBL" id="CBJ30261.1"/>
    </source>
</evidence>
<dbReference type="InterPro" id="IPR011009">
    <property type="entry name" value="Kinase-like_dom_sf"/>
</dbReference>
<feature type="compositionally biased region" description="Low complexity" evidence="4">
    <location>
        <begin position="524"/>
        <end position="533"/>
    </location>
</feature>